<dbReference type="EMBL" id="JADYXP020000011">
    <property type="protein sequence ID" value="KAL0114141.1"/>
    <property type="molecule type" value="Genomic_DNA"/>
</dbReference>
<reference evidence="2 3" key="1">
    <citation type="submission" date="2023-03" db="EMBL/GenBank/DDBJ databases">
        <title>High recombination rates correlate with genetic variation in Cardiocondyla obscurior ants.</title>
        <authorList>
            <person name="Errbii M."/>
        </authorList>
    </citation>
    <scope>NUCLEOTIDE SEQUENCE [LARGE SCALE GENOMIC DNA]</scope>
    <source>
        <strain evidence="2">Alpha-2009</strain>
        <tissue evidence="2">Whole body</tissue>
    </source>
</reference>
<organism evidence="2 3">
    <name type="scientific">Cardiocondyla obscurior</name>
    <dbReference type="NCBI Taxonomy" id="286306"/>
    <lineage>
        <taxon>Eukaryota</taxon>
        <taxon>Metazoa</taxon>
        <taxon>Ecdysozoa</taxon>
        <taxon>Arthropoda</taxon>
        <taxon>Hexapoda</taxon>
        <taxon>Insecta</taxon>
        <taxon>Pterygota</taxon>
        <taxon>Neoptera</taxon>
        <taxon>Endopterygota</taxon>
        <taxon>Hymenoptera</taxon>
        <taxon>Apocrita</taxon>
        <taxon>Aculeata</taxon>
        <taxon>Formicoidea</taxon>
        <taxon>Formicidae</taxon>
        <taxon>Myrmicinae</taxon>
        <taxon>Cardiocondyla</taxon>
    </lineage>
</organism>
<dbReference type="AlphaFoldDB" id="A0AAW2FDW3"/>
<accession>A0AAW2FDW3</accession>
<keyword evidence="1" id="KW-1133">Transmembrane helix</keyword>
<name>A0AAW2FDW3_9HYME</name>
<keyword evidence="1" id="KW-0472">Membrane</keyword>
<protein>
    <submittedName>
        <fullName evidence="2">Uncharacterized protein</fullName>
    </submittedName>
</protein>
<dbReference type="Proteomes" id="UP001430953">
    <property type="component" value="Unassembled WGS sequence"/>
</dbReference>
<sequence length="87" mass="10536">MSIEFATRANQFVFRGLQLKKMVRLMLFNDFSFAMALLQAFVQRILTYNSNFNRNFLKLQRFNKKINKFVKKKKRLHQLGVFAKRKE</sequence>
<keyword evidence="1" id="KW-0812">Transmembrane</keyword>
<keyword evidence="3" id="KW-1185">Reference proteome</keyword>
<evidence type="ECO:0000313" key="3">
    <source>
        <dbReference type="Proteomes" id="UP001430953"/>
    </source>
</evidence>
<evidence type="ECO:0000256" key="1">
    <source>
        <dbReference type="SAM" id="Phobius"/>
    </source>
</evidence>
<evidence type="ECO:0000313" key="2">
    <source>
        <dbReference type="EMBL" id="KAL0114141.1"/>
    </source>
</evidence>
<gene>
    <name evidence="2" type="ORF">PUN28_011445</name>
</gene>
<proteinExistence type="predicted"/>
<feature type="transmembrane region" description="Helical" evidence="1">
    <location>
        <begin position="25"/>
        <end position="46"/>
    </location>
</feature>
<comment type="caution">
    <text evidence="2">The sequence shown here is derived from an EMBL/GenBank/DDBJ whole genome shotgun (WGS) entry which is preliminary data.</text>
</comment>